<dbReference type="EMBL" id="CM042891">
    <property type="protein sequence ID" value="KAI4303790.1"/>
    <property type="molecule type" value="Genomic_DNA"/>
</dbReference>
<accession>A0ACB9L1W4</accession>
<organism evidence="1 2">
    <name type="scientific">Melastoma candidum</name>
    <dbReference type="NCBI Taxonomy" id="119954"/>
    <lineage>
        <taxon>Eukaryota</taxon>
        <taxon>Viridiplantae</taxon>
        <taxon>Streptophyta</taxon>
        <taxon>Embryophyta</taxon>
        <taxon>Tracheophyta</taxon>
        <taxon>Spermatophyta</taxon>
        <taxon>Magnoliopsida</taxon>
        <taxon>eudicotyledons</taxon>
        <taxon>Gunneridae</taxon>
        <taxon>Pentapetalae</taxon>
        <taxon>rosids</taxon>
        <taxon>malvids</taxon>
        <taxon>Myrtales</taxon>
        <taxon>Melastomataceae</taxon>
        <taxon>Melastomatoideae</taxon>
        <taxon>Melastomateae</taxon>
        <taxon>Melastoma</taxon>
    </lineage>
</organism>
<name>A0ACB9L1W4_9MYRT</name>
<keyword evidence="2" id="KW-1185">Reference proteome</keyword>
<reference evidence="2" key="1">
    <citation type="journal article" date="2023" name="Front. Plant Sci.">
        <title>Chromosomal-level genome assembly of Melastoma candidum provides insights into trichome evolution.</title>
        <authorList>
            <person name="Zhong Y."/>
            <person name="Wu W."/>
            <person name="Sun C."/>
            <person name="Zou P."/>
            <person name="Liu Y."/>
            <person name="Dai S."/>
            <person name="Zhou R."/>
        </authorList>
    </citation>
    <scope>NUCLEOTIDE SEQUENCE [LARGE SCALE GENOMIC DNA]</scope>
</reference>
<sequence>MAEDPKNLKWFIQAELVNNGWAMLRHDKRKAEYFPSSSTLFPGGIFNPLNFAPTLEAKEKEIANKKEAGNVGIPGCRGATQCDRERSIQEPFAATFRSMAHHHC</sequence>
<dbReference type="Proteomes" id="UP001057402">
    <property type="component" value="Chromosome 12"/>
</dbReference>
<gene>
    <name evidence="1" type="ORF">MLD38_039383</name>
</gene>
<evidence type="ECO:0000313" key="2">
    <source>
        <dbReference type="Proteomes" id="UP001057402"/>
    </source>
</evidence>
<evidence type="ECO:0000313" key="1">
    <source>
        <dbReference type="EMBL" id="KAI4303790.1"/>
    </source>
</evidence>
<proteinExistence type="predicted"/>
<comment type="caution">
    <text evidence="1">The sequence shown here is derived from an EMBL/GenBank/DDBJ whole genome shotgun (WGS) entry which is preliminary data.</text>
</comment>
<protein>
    <submittedName>
        <fullName evidence="1">Uncharacterized protein</fullName>
    </submittedName>
</protein>